<comment type="caution">
    <text evidence="1">The sequence shown here is derived from an EMBL/GenBank/DDBJ whole genome shotgun (WGS) entry which is preliminary data.</text>
</comment>
<name>A0A364K3C0_9BACL</name>
<proteinExistence type="predicted"/>
<protein>
    <submittedName>
        <fullName evidence="1">Stage II sporulation protein R</fullName>
    </submittedName>
</protein>
<dbReference type="InterPro" id="IPR014202">
    <property type="entry name" value="Spore_II_R"/>
</dbReference>
<reference evidence="1 2" key="1">
    <citation type="submission" date="2018-06" db="EMBL/GenBank/DDBJ databases">
        <title>Thermoflavimicrobium daqus sp. nov., a thermophilic microbe isolated from Moutai-flavour Daqu.</title>
        <authorList>
            <person name="Wang X."/>
            <person name="Zhou H."/>
        </authorList>
    </citation>
    <scope>NUCLEOTIDE SEQUENCE [LARGE SCALE GENOMIC DNA]</scope>
    <source>
        <strain evidence="1 2">FBKL4.011</strain>
    </source>
</reference>
<dbReference type="NCBIfam" id="TIGR02837">
    <property type="entry name" value="spore_II_R"/>
    <property type="match status" value="1"/>
</dbReference>
<evidence type="ECO:0000313" key="2">
    <source>
        <dbReference type="Proteomes" id="UP000251213"/>
    </source>
</evidence>
<dbReference type="AlphaFoldDB" id="A0A364K3C0"/>
<accession>A0A364K3C0</accession>
<dbReference type="Proteomes" id="UP000251213">
    <property type="component" value="Unassembled WGS sequence"/>
</dbReference>
<dbReference type="Pfam" id="PF09551">
    <property type="entry name" value="Spore_II_R"/>
    <property type="match status" value="1"/>
</dbReference>
<dbReference type="RefSeq" id="WP_113659314.1">
    <property type="nucleotide sequence ID" value="NZ_KZ845668.1"/>
</dbReference>
<reference evidence="1 2" key="2">
    <citation type="submission" date="2018-06" db="EMBL/GenBank/DDBJ databases">
        <authorList>
            <person name="Zhirakovskaya E."/>
        </authorList>
    </citation>
    <scope>NUCLEOTIDE SEQUENCE [LARGE SCALE GENOMIC DNA]</scope>
    <source>
        <strain evidence="1 2">FBKL4.011</strain>
    </source>
</reference>
<keyword evidence="2" id="KW-1185">Reference proteome</keyword>
<organism evidence="1 2">
    <name type="scientific">Thermoflavimicrobium daqui</name>
    <dbReference type="NCBI Taxonomy" id="2137476"/>
    <lineage>
        <taxon>Bacteria</taxon>
        <taxon>Bacillati</taxon>
        <taxon>Bacillota</taxon>
        <taxon>Bacilli</taxon>
        <taxon>Bacillales</taxon>
        <taxon>Thermoactinomycetaceae</taxon>
        <taxon>Thermoflavimicrobium</taxon>
    </lineage>
</organism>
<evidence type="ECO:0000313" key="1">
    <source>
        <dbReference type="EMBL" id="RAL23329.1"/>
    </source>
</evidence>
<dbReference type="EMBL" id="QJKK01000006">
    <property type="protein sequence ID" value="RAL23329.1"/>
    <property type="molecule type" value="Genomic_DNA"/>
</dbReference>
<sequence>MKIRTYFIIFLVIAMGFTFLSWAYEEVLAGTKLWESSSHRNEIPKEAIRLRILANSDGAQDQWIKRKVRDEIIKELEAWTRRPQNIDAARQLIQGHLPMFKQIAEQTVRKAGFNYPVHVDFGQVSFPTKLYGNKVYPAGKYEALRVTLGAGEGDNWWCVLFPPLCFVDMESGEAIPKKRLSASLSPQAEVLAAGADQEVDRPNSKEVLKVRLLLVDQIATWVQEMF</sequence>
<dbReference type="OrthoDB" id="9793324at2"/>
<gene>
    <name evidence="1" type="primary">spoIIR</name>
    <name evidence="1" type="ORF">DL897_11585</name>
</gene>